<proteinExistence type="predicted"/>
<protein>
    <submittedName>
        <fullName evidence="1">Uncharacterized protein</fullName>
    </submittedName>
</protein>
<sequence>MKELVNIELPKLTTEYGIFQIDKLDKVWFRFEIINGNPNLMPDLFVEGKGEKGFIEMLGETVLYKELQESLIEVLKKTDSPGSKNQSEVKY</sequence>
<keyword evidence="2" id="KW-1185">Reference proteome</keyword>
<evidence type="ECO:0000313" key="2">
    <source>
        <dbReference type="Proteomes" id="UP000501747"/>
    </source>
</evidence>
<name>A0A6G8AQ56_9ENTE</name>
<dbReference type="KEGG" id="vhy:G7082_00230"/>
<accession>A0A6G8AQ56</accession>
<dbReference type="EMBL" id="CP049887">
    <property type="protein sequence ID" value="QIL47065.1"/>
    <property type="molecule type" value="Genomic_DNA"/>
</dbReference>
<dbReference type="AlphaFoldDB" id="A0A6G8AQ56"/>
<gene>
    <name evidence="1" type="ORF">G7082_00230</name>
</gene>
<reference evidence="1 2" key="1">
    <citation type="submission" date="2020-03" db="EMBL/GenBank/DDBJ databases">
        <title>Vagococcus sp. nov., isolated from beetles.</title>
        <authorList>
            <person name="Hyun D.-W."/>
            <person name="Bae J.-W."/>
        </authorList>
    </citation>
    <scope>NUCLEOTIDE SEQUENCE [LARGE SCALE GENOMIC DNA]</scope>
    <source>
        <strain evidence="1 2">HDW17B</strain>
    </source>
</reference>
<organism evidence="1 2">
    <name type="scientific">Vagococcus hydrophili</name>
    <dbReference type="NCBI Taxonomy" id="2714947"/>
    <lineage>
        <taxon>Bacteria</taxon>
        <taxon>Bacillati</taxon>
        <taxon>Bacillota</taxon>
        <taxon>Bacilli</taxon>
        <taxon>Lactobacillales</taxon>
        <taxon>Enterococcaceae</taxon>
        <taxon>Vagococcus</taxon>
    </lineage>
</organism>
<dbReference type="Proteomes" id="UP000501747">
    <property type="component" value="Chromosome"/>
</dbReference>
<evidence type="ECO:0000313" key="1">
    <source>
        <dbReference type="EMBL" id="QIL47065.1"/>
    </source>
</evidence>
<dbReference type="RefSeq" id="WP_166033177.1">
    <property type="nucleotide sequence ID" value="NZ_CP049887.1"/>
</dbReference>